<name>A0A1I0EYJ4_9FIRM</name>
<dbReference type="InterPro" id="IPR003141">
    <property type="entry name" value="Pol/His_phosphatase_N"/>
</dbReference>
<dbReference type="InterPro" id="IPR016195">
    <property type="entry name" value="Pol/histidinol_Pase-like"/>
</dbReference>
<protein>
    <submittedName>
        <fullName evidence="2">Putative hydrolase</fullName>
    </submittedName>
</protein>
<dbReference type="EMBL" id="FOHN01000026">
    <property type="protein sequence ID" value="SET50227.1"/>
    <property type="molecule type" value="Genomic_DNA"/>
</dbReference>
<reference evidence="2 3" key="1">
    <citation type="submission" date="2016-10" db="EMBL/GenBank/DDBJ databases">
        <authorList>
            <person name="de Groot N.N."/>
        </authorList>
    </citation>
    <scope>NUCLEOTIDE SEQUENCE [LARGE SCALE GENOMIC DNA]</scope>
    <source>
        <strain evidence="2 3">DSM 1801</strain>
    </source>
</reference>
<dbReference type="AlphaFoldDB" id="A0A1I0EYJ4"/>
<dbReference type="InterPro" id="IPR004013">
    <property type="entry name" value="PHP_dom"/>
</dbReference>
<dbReference type="Pfam" id="PF02811">
    <property type="entry name" value="PHP"/>
    <property type="match status" value="1"/>
</dbReference>
<evidence type="ECO:0000313" key="2">
    <source>
        <dbReference type="EMBL" id="SET50227.1"/>
    </source>
</evidence>
<accession>A0A1I0EYJ4</accession>
<dbReference type="PANTHER" id="PTHR36928:SF1">
    <property type="entry name" value="PHOSPHATASE YCDX-RELATED"/>
    <property type="match status" value="1"/>
</dbReference>
<dbReference type="RefSeq" id="WP_092478661.1">
    <property type="nucleotide sequence ID" value="NZ_FOHN01000026.1"/>
</dbReference>
<dbReference type="OrthoDB" id="9808747at2"/>
<organism evidence="2 3">
    <name type="scientific">[Clostridium] polysaccharolyticum</name>
    <dbReference type="NCBI Taxonomy" id="29364"/>
    <lineage>
        <taxon>Bacteria</taxon>
        <taxon>Bacillati</taxon>
        <taxon>Bacillota</taxon>
        <taxon>Clostridia</taxon>
        <taxon>Lachnospirales</taxon>
        <taxon>Lachnospiraceae</taxon>
    </lineage>
</organism>
<dbReference type="GO" id="GO:0005829">
    <property type="term" value="C:cytosol"/>
    <property type="evidence" value="ECO:0007669"/>
    <property type="project" value="TreeGrafter"/>
</dbReference>
<dbReference type="GO" id="GO:0042578">
    <property type="term" value="F:phosphoric ester hydrolase activity"/>
    <property type="evidence" value="ECO:0007669"/>
    <property type="project" value="TreeGrafter"/>
</dbReference>
<keyword evidence="3" id="KW-1185">Reference proteome</keyword>
<dbReference type="NCBIfam" id="NF006702">
    <property type="entry name" value="PRK09248.1"/>
    <property type="match status" value="1"/>
</dbReference>
<proteinExistence type="predicted"/>
<dbReference type="PANTHER" id="PTHR36928">
    <property type="entry name" value="PHOSPHATASE YCDX-RELATED"/>
    <property type="match status" value="1"/>
</dbReference>
<dbReference type="CDD" id="cd07437">
    <property type="entry name" value="PHP_HisPPase_Ycdx_like"/>
    <property type="match status" value="1"/>
</dbReference>
<evidence type="ECO:0000259" key="1">
    <source>
        <dbReference type="SMART" id="SM00481"/>
    </source>
</evidence>
<evidence type="ECO:0000313" key="3">
    <source>
        <dbReference type="Proteomes" id="UP000199800"/>
    </source>
</evidence>
<dbReference type="InterPro" id="IPR050243">
    <property type="entry name" value="PHP_phosphatase"/>
</dbReference>
<gene>
    <name evidence="2" type="ORF">SAMN04487772_12615</name>
</gene>
<keyword evidence="2" id="KW-0378">Hydrolase</keyword>
<dbReference type="Proteomes" id="UP000199800">
    <property type="component" value="Unassembled WGS sequence"/>
</dbReference>
<sequence>MEFLIDTHTHTLASGHAYSTMSEMITMAKEKGLKYLGITEHAPKMPGTCHIFYFENLKAVPRQYGGLTLLLGAEANIIDANGTLDLYDDLMNRLDIIIASLHNPCYECGSAAENTNAYLGAMKNPKISIIGHPDDGRIPVDYEVLVRAAKEHHVVLEVNNSSLSPNSFRQNTRENVMTYLSLCKEQGVPVIYGSDAHICYDVANFTFAKEMTDAAAFPKELIVNYNQNLIEEYILTKNKHTTLL</sequence>
<feature type="domain" description="Polymerase/histidinol phosphatase N-terminal" evidence="1">
    <location>
        <begin position="5"/>
        <end position="79"/>
    </location>
</feature>
<dbReference type="SUPFAM" id="SSF89550">
    <property type="entry name" value="PHP domain-like"/>
    <property type="match status" value="1"/>
</dbReference>
<dbReference type="Gene3D" id="3.20.20.140">
    <property type="entry name" value="Metal-dependent hydrolases"/>
    <property type="match status" value="1"/>
</dbReference>
<dbReference type="STRING" id="29364.SAMN04487772_12615"/>
<dbReference type="SMART" id="SM00481">
    <property type="entry name" value="POLIIIAc"/>
    <property type="match status" value="1"/>
</dbReference>
<dbReference type="GO" id="GO:0008270">
    <property type="term" value="F:zinc ion binding"/>
    <property type="evidence" value="ECO:0007669"/>
    <property type="project" value="TreeGrafter"/>
</dbReference>